<protein>
    <submittedName>
        <fullName evidence="1">Uncharacterized protein</fullName>
    </submittedName>
</protein>
<keyword evidence="2" id="KW-1185">Reference proteome</keyword>
<proteinExistence type="predicted"/>
<evidence type="ECO:0000313" key="2">
    <source>
        <dbReference type="Proteomes" id="UP000276133"/>
    </source>
</evidence>
<evidence type="ECO:0000313" key="1">
    <source>
        <dbReference type="EMBL" id="RNA39627.1"/>
    </source>
</evidence>
<name>A0A3M7SVE3_BRAPC</name>
<organism evidence="1 2">
    <name type="scientific">Brachionus plicatilis</name>
    <name type="common">Marine rotifer</name>
    <name type="synonym">Brachionus muelleri</name>
    <dbReference type="NCBI Taxonomy" id="10195"/>
    <lineage>
        <taxon>Eukaryota</taxon>
        <taxon>Metazoa</taxon>
        <taxon>Spiralia</taxon>
        <taxon>Gnathifera</taxon>
        <taxon>Rotifera</taxon>
        <taxon>Eurotatoria</taxon>
        <taxon>Monogononta</taxon>
        <taxon>Pseudotrocha</taxon>
        <taxon>Ploima</taxon>
        <taxon>Brachionidae</taxon>
        <taxon>Brachionus</taxon>
    </lineage>
</organism>
<dbReference type="Proteomes" id="UP000276133">
    <property type="component" value="Unassembled WGS sequence"/>
</dbReference>
<reference evidence="1 2" key="1">
    <citation type="journal article" date="2018" name="Sci. Rep.">
        <title>Genomic signatures of local adaptation to the degree of environmental predictability in rotifers.</title>
        <authorList>
            <person name="Franch-Gras L."/>
            <person name="Hahn C."/>
            <person name="Garcia-Roger E.M."/>
            <person name="Carmona M.J."/>
            <person name="Serra M."/>
            <person name="Gomez A."/>
        </authorList>
    </citation>
    <scope>NUCLEOTIDE SEQUENCE [LARGE SCALE GENOMIC DNA]</scope>
    <source>
        <strain evidence="1">HYR1</strain>
    </source>
</reference>
<gene>
    <name evidence="1" type="ORF">BpHYR1_026382</name>
</gene>
<accession>A0A3M7SVE3</accession>
<comment type="caution">
    <text evidence="1">The sequence shown here is derived from an EMBL/GenBank/DDBJ whole genome shotgun (WGS) entry which is preliminary data.</text>
</comment>
<dbReference type="AlphaFoldDB" id="A0A3M7SVE3"/>
<sequence>MKYLDNSMPNPDPNKRFHYKKQQFNIQLTENGPKLYRQFKRRKQELNLPVAVQEHFSTFYMICILFNEDMSFCPICNLKQVQVIQPPTNHMPYEIVFNCKPNLVVQPIFEQLVEPVNQQLRLKRNKRTSEFDEGDKVSVLIPRIDRGGSDLPRLPGFIGQKSGEFYEIVTEFGILND</sequence>
<dbReference type="EMBL" id="REGN01000727">
    <property type="protein sequence ID" value="RNA39627.1"/>
    <property type="molecule type" value="Genomic_DNA"/>
</dbReference>